<dbReference type="EMBL" id="AP017378">
    <property type="protein sequence ID" value="BBD07413.1"/>
    <property type="molecule type" value="Genomic_DNA"/>
</dbReference>
<organism evidence="1 2">
    <name type="scientific">Desulfovibrio ferrophilus</name>
    <dbReference type="NCBI Taxonomy" id="241368"/>
    <lineage>
        <taxon>Bacteria</taxon>
        <taxon>Pseudomonadati</taxon>
        <taxon>Thermodesulfobacteriota</taxon>
        <taxon>Desulfovibrionia</taxon>
        <taxon>Desulfovibrionales</taxon>
        <taxon>Desulfovibrionaceae</taxon>
        <taxon>Desulfovibrio</taxon>
    </lineage>
</organism>
<reference evidence="1 2" key="1">
    <citation type="journal article" date="2018" name="Sci. Adv.">
        <title>Multi-heme cytochromes provide a pathway for survival in energy-limited environments.</title>
        <authorList>
            <person name="Deng X."/>
            <person name="Dohmae N."/>
            <person name="Nealson K.H."/>
            <person name="Hashimoto K."/>
            <person name="Okamoto A."/>
        </authorList>
    </citation>
    <scope>NUCLEOTIDE SEQUENCE [LARGE SCALE GENOMIC DNA]</scope>
    <source>
        <strain evidence="1 2">IS5</strain>
    </source>
</reference>
<dbReference type="AlphaFoldDB" id="A0A2Z6AW44"/>
<dbReference type="PANTHER" id="PTHR31270:SF1">
    <property type="entry name" value="GLUTAMINYL-PEPTIDE CYCLOTRANSFERASE"/>
    <property type="match status" value="1"/>
</dbReference>
<sequence>MGPHVVWLTWTRQQAFIFDLESLEASGEFSYRGEGWGLASDGDRFMMSDGSSVISFRDPQTFVRHGEVQVTDGGVAVERLNELEWVSGVLYANVWRDSRIAVIDIRTGNVVRWLDLAPFHPPLDDPAAVLNGIAYDQRNDCLLVTGKLWPEMICVRPVH</sequence>
<dbReference type="Proteomes" id="UP000269883">
    <property type="component" value="Chromosome"/>
</dbReference>
<protein>
    <submittedName>
        <fullName evidence="1">Glutaminyl-peptide cyclotransferase</fullName>
    </submittedName>
</protein>
<dbReference type="PANTHER" id="PTHR31270">
    <property type="entry name" value="GLUTAMINYL-PEPTIDE CYCLOTRANSFERASE"/>
    <property type="match status" value="1"/>
</dbReference>
<accession>A0A2Z6AW44</accession>
<dbReference type="InterPro" id="IPR011044">
    <property type="entry name" value="Quino_amine_DH_bsu"/>
</dbReference>
<gene>
    <name evidence="1" type="ORF">DFE_0687</name>
</gene>
<keyword evidence="1" id="KW-0808">Transferase</keyword>
<evidence type="ECO:0000313" key="2">
    <source>
        <dbReference type="Proteomes" id="UP000269883"/>
    </source>
</evidence>
<dbReference type="SUPFAM" id="SSF50969">
    <property type="entry name" value="YVTN repeat-like/Quinoprotein amine dehydrogenase"/>
    <property type="match status" value="1"/>
</dbReference>
<keyword evidence="2" id="KW-1185">Reference proteome</keyword>
<dbReference type="KEGG" id="dfl:DFE_0687"/>
<dbReference type="Pfam" id="PF05096">
    <property type="entry name" value="Glu_cyclase_2"/>
    <property type="match status" value="1"/>
</dbReference>
<proteinExistence type="predicted"/>
<evidence type="ECO:0000313" key="1">
    <source>
        <dbReference type="EMBL" id="BBD07413.1"/>
    </source>
</evidence>
<dbReference type="GO" id="GO:0016603">
    <property type="term" value="F:glutaminyl-peptide cyclotransferase activity"/>
    <property type="evidence" value="ECO:0007669"/>
    <property type="project" value="InterPro"/>
</dbReference>
<dbReference type="InterPro" id="IPR007788">
    <property type="entry name" value="QCT"/>
</dbReference>
<name>A0A2Z6AW44_9BACT</name>